<keyword evidence="3" id="KW-0863">Zinc-finger</keyword>
<dbReference type="Gene3D" id="2.60.120.1040">
    <property type="entry name" value="ZPR1, A/B domain"/>
    <property type="match status" value="1"/>
</dbReference>
<dbReference type="InterPro" id="IPR056180">
    <property type="entry name" value="ZPR1_jr_dom"/>
</dbReference>
<dbReference type="NCBIfam" id="TIGR00310">
    <property type="entry name" value="ZPR1_znf"/>
    <property type="match status" value="1"/>
</dbReference>
<dbReference type="PANTHER" id="PTHR10876:SF0">
    <property type="entry name" value="ZINC FINGER PROTEIN ZPR1"/>
    <property type="match status" value="1"/>
</dbReference>
<dbReference type="EnsemblBacteria" id="AAR39168">
    <property type="protein sequence ID" value="AAR39168"/>
    <property type="gene ID" value="NEQ321"/>
</dbReference>
<evidence type="ECO:0000256" key="3">
    <source>
        <dbReference type="ARBA" id="ARBA00022771"/>
    </source>
</evidence>
<keyword evidence="8" id="KW-1185">Reference proteome</keyword>
<dbReference type="InterPro" id="IPR040141">
    <property type="entry name" value="ZPR1"/>
</dbReference>
<reference evidence="7 8" key="1">
    <citation type="journal article" date="2003" name="Proc. Natl. Acad. Sci. U.S.A.">
        <title>The genome of Nanoarchaeum equitans: insights into early archaeal evolution and derived parasitism.</title>
        <authorList>
            <person name="Waters E."/>
            <person name="Hohn M.J."/>
            <person name="Ahel I."/>
            <person name="Graham D.E."/>
            <person name="Adams M.D."/>
            <person name="Barnstead M."/>
            <person name="Beeson K.Y."/>
            <person name="Bibbs L."/>
            <person name="Bolanos R."/>
            <person name="Keller M."/>
            <person name="Kretz K."/>
            <person name="Lin X."/>
            <person name="Mathur E."/>
            <person name="Ni J."/>
            <person name="Podar M."/>
            <person name="Richardson T."/>
            <person name="Sutton G.G."/>
            <person name="Simon M."/>
            <person name="Soll D."/>
            <person name="Stetter K.O."/>
            <person name="Short J.M."/>
            <person name="Noordewier M."/>
        </authorList>
    </citation>
    <scope>NUCLEOTIDE SEQUENCE [LARGE SCALE GENOMIC DNA]</scope>
    <source>
        <strain evidence="7 8">Kin4-M</strain>
    </source>
</reference>
<evidence type="ECO:0000256" key="4">
    <source>
        <dbReference type="ARBA" id="ARBA00022833"/>
    </source>
</evidence>
<comment type="similarity">
    <text evidence="1">Belongs to the ZPR1 family.</text>
</comment>
<keyword evidence="4" id="KW-0862">Zinc</keyword>
<gene>
    <name evidence="7" type="ordered locus">NEQ321</name>
</gene>
<name>Q74MA2_NANEQ</name>
<dbReference type="Pfam" id="PF03367">
    <property type="entry name" value="Zn_ribbon_ZPR1"/>
    <property type="match status" value="1"/>
</dbReference>
<protein>
    <submittedName>
        <fullName evidence="7">NEQ321</fullName>
    </submittedName>
</protein>
<dbReference type="GO" id="GO:0008270">
    <property type="term" value="F:zinc ion binding"/>
    <property type="evidence" value="ECO:0007669"/>
    <property type="project" value="UniProtKB-KW"/>
</dbReference>
<dbReference type="SMART" id="SM00709">
    <property type="entry name" value="Zpr1"/>
    <property type="match status" value="1"/>
</dbReference>
<keyword evidence="2" id="KW-0479">Metal-binding</keyword>
<dbReference type="Gene3D" id="2.20.25.420">
    <property type="entry name" value="ZPR1, zinc finger domain"/>
    <property type="match status" value="1"/>
</dbReference>
<dbReference type="PANTHER" id="PTHR10876">
    <property type="entry name" value="ZINC FINGER PROTEIN ZPR1"/>
    <property type="match status" value="1"/>
</dbReference>
<feature type="coiled-coil region" evidence="5">
    <location>
        <begin position="102"/>
        <end position="133"/>
    </location>
</feature>
<evidence type="ECO:0000313" key="8">
    <source>
        <dbReference type="Proteomes" id="UP000000578"/>
    </source>
</evidence>
<dbReference type="HOGENOM" id="CLU_107446_0_0_2"/>
<evidence type="ECO:0000256" key="5">
    <source>
        <dbReference type="SAM" id="Coils"/>
    </source>
</evidence>
<dbReference type="STRING" id="228908.NEQ321"/>
<dbReference type="InterPro" id="IPR042451">
    <property type="entry name" value="ZPR1_A/B_dom"/>
</dbReference>
<dbReference type="AlphaFoldDB" id="Q74MA2"/>
<organism evidence="7 8">
    <name type="scientific">Nanoarchaeum equitans (strain Kin4-M)</name>
    <dbReference type="NCBI Taxonomy" id="228908"/>
    <lineage>
        <taxon>Archaea</taxon>
        <taxon>Nanobdellota</taxon>
        <taxon>Candidatus Nanoarchaeia</taxon>
        <taxon>Nanoarchaeales</taxon>
        <taxon>Nanoarchaeaceae</taxon>
        <taxon>Nanoarchaeum</taxon>
    </lineage>
</organism>
<dbReference type="Pfam" id="PF22794">
    <property type="entry name" value="jr-ZPR1"/>
    <property type="match status" value="1"/>
</dbReference>
<keyword evidence="5" id="KW-0175">Coiled coil</keyword>
<sequence>MKCPVCGNKLETIETVKEIPYFGKVLISTLKCNKCGWKDTKIYILESKPPVEFKYTINKDNLGKLFVLSEGTTINIPELGITYKSVGENKITTLEGLIMDIIDRLKILKDEKVKELEKILEQVKEGNRSLDIEVRDELGLSKVLDW</sequence>
<evidence type="ECO:0000256" key="1">
    <source>
        <dbReference type="ARBA" id="ARBA00008354"/>
    </source>
</evidence>
<dbReference type="BioCyc" id="NEQU228908:GJB6-341-MONOMER"/>
<proteinExistence type="inferred from homology"/>
<evidence type="ECO:0000313" key="7">
    <source>
        <dbReference type="EMBL" id="AAR39168.1"/>
    </source>
</evidence>
<feature type="domain" description="Zinc finger ZPR1-type" evidence="6">
    <location>
        <begin position="1"/>
        <end position="145"/>
    </location>
</feature>
<dbReference type="KEGG" id="neq:NEQ321"/>
<dbReference type="InterPro" id="IPR004457">
    <property type="entry name" value="Znf_ZPR1"/>
</dbReference>
<evidence type="ECO:0000256" key="2">
    <source>
        <dbReference type="ARBA" id="ARBA00022723"/>
    </source>
</evidence>
<evidence type="ECO:0000259" key="6">
    <source>
        <dbReference type="SMART" id="SM00709"/>
    </source>
</evidence>
<dbReference type="InterPro" id="IPR042452">
    <property type="entry name" value="ZPR1_Znf1/2"/>
</dbReference>
<dbReference type="EMBL" id="AE017199">
    <property type="protein sequence ID" value="AAR39168.1"/>
    <property type="molecule type" value="Genomic_DNA"/>
</dbReference>
<dbReference type="Proteomes" id="UP000000578">
    <property type="component" value="Chromosome"/>
</dbReference>
<accession>Q74MA2</accession>